<protein>
    <recommendedName>
        <fullName evidence="6">Probable butyrate kinase</fullName>
        <shortName evidence="6">BK</shortName>
        <ecNumber evidence="6">2.7.2.7</ecNumber>
    </recommendedName>
    <alternativeName>
        <fullName evidence="6">Branched-chain carboxylic acid kinase</fullName>
    </alternativeName>
</protein>
<dbReference type="HAMAP" id="MF_00542">
    <property type="entry name" value="Butyrate_kinase"/>
    <property type="match status" value="1"/>
</dbReference>
<comment type="catalytic activity">
    <reaction evidence="6">
        <text>butanoate + ATP = butanoyl phosphate + ADP</text>
        <dbReference type="Rhea" id="RHEA:13585"/>
        <dbReference type="ChEBI" id="CHEBI:17968"/>
        <dbReference type="ChEBI" id="CHEBI:30616"/>
        <dbReference type="ChEBI" id="CHEBI:58079"/>
        <dbReference type="ChEBI" id="CHEBI:456216"/>
        <dbReference type="EC" id="2.7.2.7"/>
    </reaction>
</comment>
<evidence type="ECO:0000256" key="6">
    <source>
        <dbReference type="HAMAP-Rule" id="MF_00542"/>
    </source>
</evidence>
<keyword evidence="5 6" id="KW-0067">ATP-binding</keyword>
<organism evidence="8 9">
    <name type="scientific">Gracilibacillus xinjiangensis</name>
    <dbReference type="NCBI Taxonomy" id="1193282"/>
    <lineage>
        <taxon>Bacteria</taxon>
        <taxon>Bacillati</taxon>
        <taxon>Bacillota</taxon>
        <taxon>Bacilli</taxon>
        <taxon>Bacillales</taxon>
        <taxon>Bacillaceae</taxon>
        <taxon>Gracilibacillus</taxon>
    </lineage>
</organism>
<dbReference type="PIRSF" id="PIRSF036458">
    <property type="entry name" value="Butyrate_kin"/>
    <property type="match status" value="1"/>
</dbReference>
<dbReference type="NCBIfam" id="TIGR02707">
    <property type="entry name" value="butyr_kinase"/>
    <property type="match status" value="1"/>
</dbReference>
<dbReference type="SUPFAM" id="SSF53067">
    <property type="entry name" value="Actin-like ATPase domain"/>
    <property type="match status" value="2"/>
</dbReference>
<gene>
    <name evidence="6 8" type="primary">buk</name>
    <name evidence="8" type="ORF">ACFOY7_14460</name>
</gene>
<dbReference type="PANTHER" id="PTHR21060:SF3">
    <property type="entry name" value="BUTYRATE KINASE 2-RELATED"/>
    <property type="match status" value="1"/>
</dbReference>
<evidence type="ECO:0000256" key="1">
    <source>
        <dbReference type="ARBA" id="ARBA00022490"/>
    </source>
</evidence>
<dbReference type="GO" id="GO:0047761">
    <property type="term" value="F:butyrate kinase activity"/>
    <property type="evidence" value="ECO:0007669"/>
    <property type="project" value="UniProtKB-EC"/>
</dbReference>
<proteinExistence type="inferred from homology"/>
<dbReference type="Pfam" id="PF00871">
    <property type="entry name" value="Acetate_kinase"/>
    <property type="match status" value="1"/>
</dbReference>
<accession>A0ABV8WYV1</accession>
<sequence>MSNNQIFRILVINPLVHATKIAIYENDRNIFEQNIVLTDQVMNLDLYEQIEPRKQAITNAIINLGLNLSSLDAICGRGGLLRPISGGTYQINQLMIQDLVSCVNGKHVSNLGAILAYEIANNLSLNSYIVDPVVVDEMSDVAKSTGVPHIKRKSIFHALNQKFVAMELAKRLGKNYEQTNVIVAHLDGGVTVGAHRKGKVIDVNNGFDGEGPFSFERSGSLPNNELINLTNDSTNNSSQRLKQRLIHHSGLKAYLDVKQIKDVKLLIQKKDKQAIEAIDIMGYQIAKEIGKMAVVLDGHVDGIILTGNLADINYLNEYIIKKVSWIADVFTYPGENALLALARGTLRVLQGKEQAKLYEIV</sequence>
<evidence type="ECO:0000256" key="3">
    <source>
        <dbReference type="ARBA" id="ARBA00022741"/>
    </source>
</evidence>
<dbReference type="Gene3D" id="3.30.420.40">
    <property type="match status" value="2"/>
</dbReference>
<comment type="similarity">
    <text evidence="6 7">Belongs to the acetokinase family.</text>
</comment>
<evidence type="ECO:0000256" key="7">
    <source>
        <dbReference type="RuleBase" id="RU003835"/>
    </source>
</evidence>
<dbReference type="NCBIfam" id="NF002834">
    <property type="entry name" value="PRK03011.1-5"/>
    <property type="match status" value="1"/>
</dbReference>
<keyword evidence="3 6" id="KW-0547">Nucleotide-binding</keyword>
<dbReference type="PRINTS" id="PR00471">
    <property type="entry name" value="ACETATEKNASE"/>
</dbReference>
<dbReference type="InterPro" id="IPR043129">
    <property type="entry name" value="ATPase_NBD"/>
</dbReference>
<dbReference type="EC" id="2.7.2.7" evidence="6"/>
<reference evidence="9" key="1">
    <citation type="journal article" date="2019" name="Int. J. Syst. Evol. Microbiol.">
        <title>The Global Catalogue of Microorganisms (GCM) 10K type strain sequencing project: providing services to taxonomists for standard genome sequencing and annotation.</title>
        <authorList>
            <consortium name="The Broad Institute Genomics Platform"/>
            <consortium name="The Broad Institute Genome Sequencing Center for Infectious Disease"/>
            <person name="Wu L."/>
            <person name="Ma J."/>
        </authorList>
    </citation>
    <scope>NUCLEOTIDE SEQUENCE [LARGE SCALE GENOMIC DNA]</scope>
    <source>
        <strain evidence="9">CCUG 37865</strain>
    </source>
</reference>
<dbReference type="RefSeq" id="WP_390252805.1">
    <property type="nucleotide sequence ID" value="NZ_JBHSDT010000008.1"/>
</dbReference>
<evidence type="ECO:0000313" key="8">
    <source>
        <dbReference type="EMBL" id="MFC4404268.1"/>
    </source>
</evidence>
<evidence type="ECO:0000256" key="4">
    <source>
        <dbReference type="ARBA" id="ARBA00022777"/>
    </source>
</evidence>
<dbReference type="EMBL" id="JBHSDT010000008">
    <property type="protein sequence ID" value="MFC4404268.1"/>
    <property type="molecule type" value="Genomic_DNA"/>
</dbReference>
<dbReference type="Proteomes" id="UP001595882">
    <property type="component" value="Unassembled WGS sequence"/>
</dbReference>
<dbReference type="InterPro" id="IPR011245">
    <property type="entry name" value="Butyrate_kin"/>
</dbReference>
<evidence type="ECO:0000313" key="9">
    <source>
        <dbReference type="Proteomes" id="UP001595882"/>
    </source>
</evidence>
<dbReference type="PANTHER" id="PTHR21060">
    <property type="entry name" value="ACETATE KINASE"/>
    <property type="match status" value="1"/>
</dbReference>
<dbReference type="CDD" id="cd24011">
    <property type="entry name" value="ASKHA_NBD_BK"/>
    <property type="match status" value="1"/>
</dbReference>
<comment type="caution">
    <text evidence="8">The sequence shown here is derived from an EMBL/GenBank/DDBJ whole genome shotgun (WGS) entry which is preliminary data.</text>
</comment>
<dbReference type="InterPro" id="IPR000890">
    <property type="entry name" value="Aliphatic_acid_kin_short-chain"/>
</dbReference>
<name>A0ABV8WYV1_9BACI</name>
<keyword evidence="2 6" id="KW-0808">Transferase</keyword>
<comment type="subcellular location">
    <subcellularLocation>
        <location evidence="6">Cytoplasm</location>
    </subcellularLocation>
</comment>
<keyword evidence="9" id="KW-1185">Reference proteome</keyword>
<keyword evidence="4 6" id="KW-0418">Kinase</keyword>
<evidence type="ECO:0000256" key="5">
    <source>
        <dbReference type="ARBA" id="ARBA00022840"/>
    </source>
</evidence>
<evidence type="ECO:0000256" key="2">
    <source>
        <dbReference type="ARBA" id="ARBA00022679"/>
    </source>
</evidence>
<keyword evidence="1 6" id="KW-0963">Cytoplasm</keyword>